<dbReference type="RefSeq" id="WP_052853361.1">
    <property type="nucleotide sequence ID" value="NZ_JBIRFW010000002.1"/>
</dbReference>
<dbReference type="EMBL" id="JBIRGH010000013">
    <property type="protein sequence ID" value="MFH8587021.1"/>
    <property type="molecule type" value="Genomic_DNA"/>
</dbReference>
<name>A0ABW7RHP3_9ACTN</name>
<dbReference type="Proteomes" id="UP001610990">
    <property type="component" value="Unassembled WGS sequence"/>
</dbReference>
<dbReference type="GeneID" id="97379193"/>
<evidence type="ECO:0000313" key="1">
    <source>
        <dbReference type="EMBL" id="MFH8587021.1"/>
    </source>
</evidence>
<keyword evidence="2" id="KW-1185">Reference proteome</keyword>
<comment type="caution">
    <text evidence="1">The sequence shown here is derived from an EMBL/GenBank/DDBJ whole genome shotgun (WGS) entry which is preliminary data.</text>
</comment>
<gene>
    <name evidence="1" type="ORF">ACH4GP_21905</name>
</gene>
<proteinExistence type="predicted"/>
<protein>
    <submittedName>
        <fullName evidence="1">Uncharacterized protein</fullName>
    </submittedName>
</protein>
<evidence type="ECO:0000313" key="2">
    <source>
        <dbReference type="Proteomes" id="UP001610990"/>
    </source>
</evidence>
<reference evidence="1 2" key="1">
    <citation type="submission" date="2024-10" db="EMBL/GenBank/DDBJ databases">
        <title>The Natural Products Discovery Center: Release of the First 8490 Sequenced Strains for Exploring Actinobacteria Biosynthetic Diversity.</title>
        <authorList>
            <person name="Kalkreuter E."/>
            <person name="Kautsar S.A."/>
            <person name="Yang D."/>
            <person name="Bader C.D."/>
            <person name="Teijaro C.N."/>
            <person name="Fluegel L."/>
            <person name="Davis C.M."/>
            <person name="Simpson J.R."/>
            <person name="Lauterbach L."/>
            <person name="Steele A.D."/>
            <person name="Gui C."/>
            <person name="Meng S."/>
            <person name="Li G."/>
            <person name="Viehrig K."/>
            <person name="Ye F."/>
            <person name="Su P."/>
            <person name="Kiefer A.F."/>
            <person name="Nichols A."/>
            <person name="Cepeda A.J."/>
            <person name="Yan W."/>
            <person name="Fan B."/>
            <person name="Jiang Y."/>
            <person name="Adhikari A."/>
            <person name="Zheng C.-J."/>
            <person name="Schuster L."/>
            <person name="Cowan T.M."/>
            <person name="Smanski M.J."/>
            <person name="Chevrette M.G."/>
            <person name="De Carvalho L.P.S."/>
            <person name="Shen B."/>
        </authorList>
    </citation>
    <scope>NUCLEOTIDE SEQUENCE [LARGE SCALE GENOMIC DNA]</scope>
    <source>
        <strain evidence="1 2">NPDC018013</strain>
    </source>
</reference>
<accession>A0ABW7RHP3</accession>
<organism evidence="1 2">
    <name type="scientific">Streptomyces celluloflavus</name>
    <dbReference type="NCBI Taxonomy" id="58344"/>
    <lineage>
        <taxon>Bacteria</taxon>
        <taxon>Bacillati</taxon>
        <taxon>Actinomycetota</taxon>
        <taxon>Actinomycetes</taxon>
        <taxon>Kitasatosporales</taxon>
        <taxon>Streptomycetaceae</taxon>
        <taxon>Streptomyces</taxon>
    </lineage>
</organism>
<sequence>MLDKCVAAGQGYEREGGAMDFTCIGIEDGPHRPEAERPVTGWSPLRKWVFGRDMLWGLKT</sequence>